<dbReference type="AlphaFoldDB" id="A0A9P1CH81"/>
<keyword evidence="4" id="KW-1185">Reference proteome</keyword>
<dbReference type="EMBL" id="CAMXCT010001497">
    <property type="protein sequence ID" value="CAI3990623.1"/>
    <property type="molecule type" value="Genomic_DNA"/>
</dbReference>
<proteinExistence type="predicted"/>
<dbReference type="EMBL" id="CAMXCT020001497">
    <property type="protein sequence ID" value="CAL1143998.1"/>
    <property type="molecule type" value="Genomic_DNA"/>
</dbReference>
<evidence type="ECO:0000313" key="3">
    <source>
        <dbReference type="EMBL" id="CAL4777935.1"/>
    </source>
</evidence>
<dbReference type="Gene3D" id="3.10.280.10">
    <property type="entry name" value="Mitochondrial glycoprotein"/>
    <property type="match status" value="2"/>
</dbReference>
<evidence type="ECO:0000313" key="4">
    <source>
        <dbReference type="Proteomes" id="UP001152797"/>
    </source>
</evidence>
<comment type="caution">
    <text evidence="1">The sequence shown here is derived from an EMBL/GenBank/DDBJ whole genome shotgun (WGS) entry which is preliminary data.</text>
</comment>
<evidence type="ECO:0000313" key="1">
    <source>
        <dbReference type="EMBL" id="CAI3990623.1"/>
    </source>
</evidence>
<dbReference type="InterPro" id="IPR036561">
    <property type="entry name" value="MAM33_sf"/>
</dbReference>
<reference evidence="2" key="2">
    <citation type="submission" date="2024-04" db="EMBL/GenBank/DDBJ databases">
        <authorList>
            <person name="Chen Y."/>
            <person name="Shah S."/>
            <person name="Dougan E. K."/>
            <person name="Thang M."/>
            <person name="Chan C."/>
        </authorList>
    </citation>
    <scope>NUCLEOTIDE SEQUENCE [LARGE SCALE GENOMIC DNA]</scope>
</reference>
<gene>
    <name evidence="1" type="ORF">C1SCF055_LOCUS17597</name>
</gene>
<evidence type="ECO:0000313" key="2">
    <source>
        <dbReference type="EMBL" id="CAL1143998.1"/>
    </source>
</evidence>
<dbReference type="InterPro" id="IPR003428">
    <property type="entry name" value="MAM33"/>
</dbReference>
<dbReference type="PANTHER" id="PTHR10826">
    <property type="entry name" value="COMPLEMENT COMPONENT 1"/>
    <property type="match status" value="1"/>
</dbReference>
<dbReference type="Pfam" id="PF02330">
    <property type="entry name" value="MAM33"/>
    <property type="match status" value="2"/>
</dbReference>
<organism evidence="1">
    <name type="scientific">Cladocopium goreaui</name>
    <dbReference type="NCBI Taxonomy" id="2562237"/>
    <lineage>
        <taxon>Eukaryota</taxon>
        <taxon>Sar</taxon>
        <taxon>Alveolata</taxon>
        <taxon>Dinophyceae</taxon>
        <taxon>Suessiales</taxon>
        <taxon>Symbiodiniaceae</taxon>
        <taxon>Cladocopium</taxon>
    </lineage>
</organism>
<dbReference type="Proteomes" id="UP001152797">
    <property type="component" value="Unassembled WGS sequence"/>
</dbReference>
<dbReference type="EMBL" id="CAMXCT030001497">
    <property type="protein sequence ID" value="CAL4777935.1"/>
    <property type="molecule type" value="Genomic_DNA"/>
</dbReference>
<dbReference type="SUPFAM" id="SSF54529">
    <property type="entry name" value="Mitochondrial glycoprotein MAM33-like"/>
    <property type="match status" value="2"/>
</dbReference>
<accession>A0A9P1CH81</accession>
<protein>
    <submittedName>
        <fullName evidence="3">Glucan 1,3-beta-glucosidase A</fullName>
    </submittedName>
</protein>
<sequence length="476" mass="53991">MLPRVLRACGTAVPKVTGFKQQALRPLLCPVQQRCFSLSSAAKVAKDLQAEIGHEEEQYQQAKEIKKFLDSSSFKFKEKEGDVNMHLEREVGDKLVKVEWQLTSPFDPTADVEGDQEGGEEYEATDFCITIESKSGAGVSFYCSTQTGEDHRYVIGNVKSFATTEEKESVSSYNGPEFEDVDEKLQESFDEVLAEVGVNTELCDFIDAMALDKEQREYIRDSRENEILHGVRCNRCFPRQSRWEHLPVGTLDHPNVPERFRKLAPVFTNQDAAESFESLWHCGAKGHRPAKDLQAEIGHEEEQYQQAKEIKKFLDSSNFKFVETEGDVNMHLEREVGDKLVKVEWQLTSPFDPTADVEGDQEGGEEYEATDFCITLESKSGAGVSFYCSTQTGEDHRYVIGNVKSFATVEEKESVSSYNGPEFEDIDEKLQGSFDELLAEVGVNAELCDFIDAMALDKEQREYLRWLRNVKDIMEK</sequence>
<dbReference type="PANTHER" id="PTHR10826:SF1">
    <property type="entry name" value="COMPLEMENT COMPONENT 1 Q SUBCOMPONENT-BINDING PROTEIN, MITOCHONDRIAL"/>
    <property type="match status" value="1"/>
</dbReference>
<reference evidence="1" key="1">
    <citation type="submission" date="2022-10" db="EMBL/GenBank/DDBJ databases">
        <authorList>
            <person name="Chen Y."/>
            <person name="Dougan E. K."/>
            <person name="Chan C."/>
            <person name="Rhodes N."/>
            <person name="Thang M."/>
        </authorList>
    </citation>
    <scope>NUCLEOTIDE SEQUENCE</scope>
</reference>
<dbReference type="GO" id="GO:0005759">
    <property type="term" value="C:mitochondrial matrix"/>
    <property type="evidence" value="ECO:0007669"/>
    <property type="project" value="InterPro"/>
</dbReference>
<dbReference type="OrthoDB" id="278212at2759"/>
<name>A0A9P1CH81_9DINO</name>